<dbReference type="AlphaFoldDB" id="A0A198GEG4"/>
<keyword evidence="3 5" id="KW-0732">Signal</keyword>
<dbReference type="PATRIC" id="fig|1354337.4.peg.740"/>
<dbReference type="GO" id="GO:0009289">
    <property type="term" value="C:pilus"/>
    <property type="evidence" value="ECO:0007669"/>
    <property type="project" value="UniProtKB-SubCell"/>
</dbReference>
<gene>
    <name evidence="7" type="ORF">M983_0726</name>
</gene>
<evidence type="ECO:0000256" key="1">
    <source>
        <dbReference type="ARBA" id="ARBA00004561"/>
    </source>
</evidence>
<dbReference type="Gene3D" id="2.60.40.1090">
    <property type="entry name" value="Fimbrial-type adhesion domain"/>
    <property type="match status" value="1"/>
</dbReference>
<evidence type="ECO:0000256" key="4">
    <source>
        <dbReference type="ARBA" id="ARBA00023263"/>
    </source>
</evidence>
<dbReference type="OrthoDB" id="6522787at2"/>
<evidence type="ECO:0000259" key="6">
    <source>
        <dbReference type="Pfam" id="PF00419"/>
    </source>
</evidence>
<evidence type="ECO:0000256" key="3">
    <source>
        <dbReference type="ARBA" id="ARBA00022729"/>
    </source>
</evidence>
<accession>A0A198GEG4</accession>
<dbReference type="PANTHER" id="PTHR33420">
    <property type="entry name" value="FIMBRIAL SUBUNIT ELFA-RELATED"/>
    <property type="match status" value="1"/>
</dbReference>
<feature type="signal peptide" evidence="5">
    <location>
        <begin position="1"/>
        <end position="26"/>
    </location>
</feature>
<dbReference type="GO" id="GO:0043709">
    <property type="term" value="P:cell adhesion involved in single-species biofilm formation"/>
    <property type="evidence" value="ECO:0007669"/>
    <property type="project" value="TreeGrafter"/>
</dbReference>
<dbReference type="Pfam" id="PF00419">
    <property type="entry name" value="Fimbrial"/>
    <property type="match status" value="1"/>
</dbReference>
<name>A0A198GEG4_9GAMM</name>
<keyword evidence="4" id="KW-0281">Fimbrium</keyword>
<reference evidence="7 8" key="1">
    <citation type="submission" date="2016-04" db="EMBL/GenBank/DDBJ databases">
        <title>ATOL: Assembling a taxonomically balanced genome-scale reconstruction of the evolutionary history of the Enterobacteriaceae.</title>
        <authorList>
            <person name="Plunkett G.III."/>
            <person name="Neeno-Eckwall E.C."/>
            <person name="Glasner J.D."/>
            <person name="Perna N.T."/>
        </authorList>
    </citation>
    <scope>NUCLEOTIDE SEQUENCE [LARGE SCALE GENOMIC DNA]</scope>
    <source>
        <strain evidence="7 8">ATCC 19692</strain>
    </source>
</reference>
<organism evidence="7 8">
    <name type="scientific">Proteus myxofaciens ATCC 19692</name>
    <dbReference type="NCBI Taxonomy" id="1354337"/>
    <lineage>
        <taxon>Bacteria</taxon>
        <taxon>Pseudomonadati</taxon>
        <taxon>Pseudomonadota</taxon>
        <taxon>Gammaproteobacteria</taxon>
        <taxon>Enterobacterales</taxon>
        <taxon>Morganellaceae</taxon>
        <taxon>Proteus</taxon>
    </lineage>
</organism>
<feature type="domain" description="Fimbrial-type adhesion" evidence="6">
    <location>
        <begin position="36"/>
        <end position="186"/>
    </location>
</feature>
<comment type="similarity">
    <text evidence="2">Belongs to the fimbrial protein family.</text>
</comment>
<dbReference type="InterPro" id="IPR008966">
    <property type="entry name" value="Adhesion_dom_sf"/>
</dbReference>
<dbReference type="InterPro" id="IPR000259">
    <property type="entry name" value="Adhesion_dom_fimbrial"/>
</dbReference>
<comment type="subcellular location">
    <subcellularLocation>
        <location evidence="1">Fimbrium</location>
    </subcellularLocation>
</comment>
<evidence type="ECO:0000256" key="5">
    <source>
        <dbReference type="SAM" id="SignalP"/>
    </source>
</evidence>
<dbReference type="InterPro" id="IPR036937">
    <property type="entry name" value="Adhesion_dom_fimbrial_sf"/>
</dbReference>
<comment type="caution">
    <text evidence="7">The sequence shown here is derived from an EMBL/GenBank/DDBJ whole genome shotgun (WGS) entry which is preliminary data.</text>
</comment>
<dbReference type="STRING" id="1354337.M983_0726"/>
<dbReference type="SUPFAM" id="SSF49401">
    <property type="entry name" value="Bacterial adhesins"/>
    <property type="match status" value="1"/>
</dbReference>
<protein>
    <submittedName>
        <fullName evidence="7">PmfF family putative minor fimbrial subunit</fullName>
    </submittedName>
</protein>
<dbReference type="RefSeq" id="WP_066747184.1">
    <property type="nucleotide sequence ID" value="NZ_LXEN01000031.1"/>
</dbReference>
<keyword evidence="8" id="KW-1185">Reference proteome</keyword>
<dbReference type="Proteomes" id="UP000094023">
    <property type="component" value="Unassembled WGS sequence"/>
</dbReference>
<dbReference type="InterPro" id="IPR050263">
    <property type="entry name" value="Bact_Fimbrial_Adh_Pro"/>
</dbReference>
<evidence type="ECO:0000313" key="8">
    <source>
        <dbReference type="Proteomes" id="UP000094023"/>
    </source>
</evidence>
<evidence type="ECO:0000313" key="7">
    <source>
        <dbReference type="EMBL" id="OAT35189.1"/>
    </source>
</evidence>
<proteinExistence type="inferred from homology"/>
<dbReference type="PANTHER" id="PTHR33420:SF3">
    <property type="entry name" value="FIMBRIAL SUBUNIT ELFA"/>
    <property type="match status" value="1"/>
</dbReference>
<dbReference type="SMR" id="A0A198GEG4"/>
<sequence length="186" mass="20463">MKNKTLISFKQPLFALALLFSSNSFASTELIGGDMEFKGVVVAHGCTIVAGDENKVVDFRQISAKDLYTFKKSKPVAFSISLENCSQDVYKSVTITLGGTEHPSMSDHLAVTGTQGEDPKSIGIVFLDQYQNKVKLNKPVSTQSLKNDRIQFNFTTYVEASDDAIKNQTLLTGPFQGQATYTLNYQ</sequence>
<feature type="chain" id="PRO_5008278963" evidence="5">
    <location>
        <begin position="27"/>
        <end position="186"/>
    </location>
</feature>
<evidence type="ECO:0000256" key="2">
    <source>
        <dbReference type="ARBA" id="ARBA00006671"/>
    </source>
</evidence>
<dbReference type="EMBL" id="LXEN01000031">
    <property type="protein sequence ID" value="OAT35189.1"/>
    <property type="molecule type" value="Genomic_DNA"/>
</dbReference>